<dbReference type="GO" id="GO:0005506">
    <property type="term" value="F:iron ion binding"/>
    <property type="evidence" value="ECO:0007669"/>
    <property type="project" value="InterPro"/>
</dbReference>
<evidence type="ECO:0000259" key="3">
    <source>
        <dbReference type="PROSITE" id="PS50903"/>
    </source>
</evidence>
<dbReference type="InterPro" id="IPR024934">
    <property type="entry name" value="Rubredoxin-like_dom"/>
</dbReference>
<evidence type="ECO:0000256" key="1">
    <source>
        <dbReference type="ARBA" id="ARBA00001965"/>
    </source>
</evidence>
<dbReference type="PROSITE" id="PS50903">
    <property type="entry name" value="RUBREDOXIN_LIKE"/>
    <property type="match status" value="1"/>
</dbReference>
<protein>
    <submittedName>
        <fullName evidence="4">Flavin reductase</fullName>
    </submittedName>
</protein>
<comment type="cofactor">
    <cofactor evidence="1">
        <name>Fe(3+)</name>
        <dbReference type="ChEBI" id="CHEBI:29034"/>
    </cofactor>
</comment>
<name>A0A9D1RE07_9FIRM</name>
<dbReference type="EMBL" id="DXGE01000018">
    <property type="protein sequence ID" value="HIW85705.1"/>
    <property type="molecule type" value="Genomic_DNA"/>
</dbReference>
<dbReference type="CDD" id="cd00350">
    <property type="entry name" value="rubredoxin_like"/>
    <property type="match status" value="1"/>
</dbReference>
<dbReference type="Gene3D" id="2.30.110.10">
    <property type="entry name" value="Electron Transport, Fmn-binding Protein, Chain A"/>
    <property type="match status" value="1"/>
</dbReference>
<reference evidence="4" key="2">
    <citation type="submission" date="2021-04" db="EMBL/GenBank/DDBJ databases">
        <authorList>
            <person name="Gilroy R."/>
        </authorList>
    </citation>
    <scope>NUCLEOTIDE SEQUENCE</scope>
    <source>
        <strain evidence="4">421</strain>
    </source>
</reference>
<dbReference type="SUPFAM" id="SSF57802">
    <property type="entry name" value="Rubredoxin-like"/>
    <property type="match status" value="1"/>
</dbReference>
<dbReference type="AlphaFoldDB" id="A0A9D1RE07"/>
<dbReference type="GO" id="GO:0010181">
    <property type="term" value="F:FMN binding"/>
    <property type="evidence" value="ECO:0007669"/>
    <property type="project" value="InterPro"/>
</dbReference>
<evidence type="ECO:0000313" key="4">
    <source>
        <dbReference type="EMBL" id="HIW85705.1"/>
    </source>
</evidence>
<proteinExistence type="predicted"/>
<dbReference type="Pfam" id="PF21349">
    <property type="entry name" value="RUBY_RBDX"/>
    <property type="match status" value="1"/>
</dbReference>
<dbReference type="InterPro" id="IPR012349">
    <property type="entry name" value="Split_barrel_FMN-bd"/>
</dbReference>
<evidence type="ECO:0000256" key="2">
    <source>
        <dbReference type="ARBA" id="ARBA00023002"/>
    </source>
</evidence>
<feature type="domain" description="Rubredoxin-like" evidence="3">
    <location>
        <begin position="166"/>
        <end position="202"/>
    </location>
</feature>
<dbReference type="PANTHER" id="PTHR30466">
    <property type="entry name" value="FLAVIN REDUCTASE"/>
    <property type="match status" value="1"/>
</dbReference>
<evidence type="ECO:0000313" key="5">
    <source>
        <dbReference type="Proteomes" id="UP000824205"/>
    </source>
</evidence>
<dbReference type="PANTHER" id="PTHR30466:SF1">
    <property type="entry name" value="FMN REDUCTASE (NADH) RUTF"/>
    <property type="match status" value="1"/>
</dbReference>
<dbReference type="InterPro" id="IPR050268">
    <property type="entry name" value="NADH-dep_flavin_reductase"/>
</dbReference>
<sequence length="203" mass="22786">MDIHALFKLTYGLFVITAHENDCDNGCIVNTAGQITDSPNRITVTINKNSKTHDMIKNTGVFNVSVLAETADFELFKHFGFQSGFNTDKFSGFADFKRAENGVAYITRGTNAYISARVENEIDEETHTMFIALVEDAKILSEAPSATYAYYHSNIKPKPQEKKTDKTVWRCKVCGYEYVGDELPADFICPICKHPASDFEKIN</sequence>
<dbReference type="SMART" id="SM00903">
    <property type="entry name" value="Flavin_Reduct"/>
    <property type="match status" value="1"/>
</dbReference>
<dbReference type="SUPFAM" id="SSF50475">
    <property type="entry name" value="FMN-binding split barrel"/>
    <property type="match status" value="1"/>
</dbReference>
<accession>A0A9D1RE07</accession>
<dbReference type="Gene3D" id="2.20.28.10">
    <property type="match status" value="1"/>
</dbReference>
<dbReference type="Proteomes" id="UP000824205">
    <property type="component" value="Unassembled WGS sequence"/>
</dbReference>
<organism evidence="4 5">
    <name type="scientific">Candidatus Eubacterium faecipullorum</name>
    <dbReference type="NCBI Taxonomy" id="2838571"/>
    <lineage>
        <taxon>Bacteria</taxon>
        <taxon>Bacillati</taxon>
        <taxon>Bacillota</taxon>
        <taxon>Clostridia</taxon>
        <taxon>Eubacteriales</taxon>
        <taxon>Eubacteriaceae</taxon>
        <taxon>Eubacterium</taxon>
    </lineage>
</organism>
<keyword evidence="2" id="KW-0560">Oxidoreductase</keyword>
<dbReference type="InterPro" id="IPR002563">
    <property type="entry name" value="Flavin_Rdtase-like_dom"/>
</dbReference>
<dbReference type="InterPro" id="IPR048574">
    <property type="entry name" value="RUBY_RBDX"/>
</dbReference>
<dbReference type="Pfam" id="PF01613">
    <property type="entry name" value="Flavin_Reduct"/>
    <property type="match status" value="1"/>
</dbReference>
<reference evidence="4" key="1">
    <citation type="journal article" date="2021" name="PeerJ">
        <title>Extensive microbial diversity within the chicken gut microbiome revealed by metagenomics and culture.</title>
        <authorList>
            <person name="Gilroy R."/>
            <person name="Ravi A."/>
            <person name="Getino M."/>
            <person name="Pursley I."/>
            <person name="Horton D.L."/>
            <person name="Alikhan N.F."/>
            <person name="Baker D."/>
            <person name="Gharbi K."/>
            <person name="Hall N."/>
            <person name="Watson M."/>
            <person name="Adriaenssens E.M."/>
            <person name="Foster-Nyarko E."/>
            <person name="Jarju S."/>
            <person name="Secka A."/>
            <person name="Antonio M."/>
            <person name="Oren A."/>
            <person name="Chaudhuri R.R."/>
            <person name="La Ragione R."/>
            <person name="Hildebrand F."/>
            <person name="Pallen M.J."/>
        </authorList>
    </citation>
    <scope>NUCLEOTIDE SEQUENCE</scope>
    <source>
        <strain evidence="4">421</strain>
    </source>
</reference>
<gene>
    <name evidence="4" type="ORF">IAA48_04340</name>
</gene>
<dbReference type="GO" id="GO:0042602">
    <property type="term" value="F:riboflavin reductase (NADPH) activity"/>
    <property type="evidence" value="ECO:0007669"/>
    <property type="project" value="TreeGrafter"/>
</dbReference>
<comment type="caution">
    <text evidence="4">The sequence shown here is derived from an EMBL/GenBank/DDBJ whole genome shotgun (WGS) entry which is preliminary data.</text>
</comment>